<accession>A0ABU9BQE0</accession>
<protein>
    <submittedName>
        <fullName evidence="3">DUF2846 domain-containing protein</fullName>
    </submittedName>
</protein>
<comment type="caution">
    <text evidence="3">The sequence shown here is derived from an EMBL/GenBank/DDBJ whole genome shotgun (WGS) entry which is preliminary data.</text>
</comment>
<organism evidence="3 4">
    <name type="scientific">Ideonella lacteola</name>
    <dbReference type="NCBI Taxonomy" id="2984193"/>
    <lineage>
        <taxon>Bacteria</taxon>
        <taxon>Pseudomonadati</taxon>
        <taxon>Pseudomonadota</taxon>
        <taxon>Betaproteobacteria</taxon>
        <taxon>Burkholderiales</taxon>
        <taxon>Sphaerotilaceae</taxon>
        <taxon>Ideonella</taxon>
    </lineage>
</organism>
<evidence type="ECO:0000313" key="3">
    <source>
        <dbReference type="EMBL" id="MEK8032182.1"/>
    </source>
</evidence>
<reference evidence="3 4" key="1">
    <citation type="submission" date="2024-04" db="EMBL/GenBank/DDBJ databases">
        <title>Novel species of the genus Ideonella isolated from streams.</title>
        <authorList>
            <person name="Lu H."/>
        </authorList>
    </citation>
    <scope>NUCLEOTIDE SEQUENCE [LARGE SCALE GENOMIC DNA]</scope>
    <source>
        <strain evidence="3 4">DXS29W</strain>
    </source>
</reference>
<feature type="domain" description="DUF2846" evidence="2">
    <location>
        <begin position="43"/>
        <end position="124"/>
    </location>
</feature>
<dbReference type="InterPro" id="IPR022548">
    <property type="entry name" value="DUF2846"/>
</dbReference>
<keyword evidence="1" id="KW-0732">Signal</keyword>
<proteinExistence type="predicted"/>
<dbReference type="RefSeq" id="WP_341426595.1">
    <property type="nucleotide sequence ID" value="NZ_JBBUTG010000009.1"/>
</dbReference>
<gene>
    <name evidence="3" type="ORF">AACH06_15245</name>
</gene>
<keyword evidence="4" id="KW-1185">Reference proteome</keyword>
<feature type="signal peptide" evidence="1">
    <location>
        <begin position="1"/>
        <end position="27"/>
    </location>
</feature>
<dbReference type="Proteomes" id="UP001371218">
    <property type="component" value="Unassembled WGS sequence"/>
</dbReference>
<feature type="chain" id="PRO_5046276828" evidence="1">
    <location>
        <begin position="28"/>
        <end position="149"/>
    </location>
</feature>
<evidence type="ECO:0000259" key="2">
    <source>
        <dbReference type="Pfam" id="PF11008"/>
    </source>
</evidence>
<evidence type="ECO:0000256" key="1">
    <source>
        <dbReference type="SAM" id="SignalP"/>
    </source>
</evidence>
<sequence>MSFMASIAKWLAITSFALLYGCASVNKAPAQADAAAKAFQPKADVAQVYVYRNETLGAALSMPVSVNGKLMGSTGPNSYFKFDLPPGKHRITSQGDGSVLDIDTEAGKLYFVWQEVKMGMMSGGSKLQLVDADKGRKGVSECSLIQANP</sequence>
<evidence type="ECO:0000313" key="4">
    <source>
        <dbReference type="Proteomes" id="UP001371218"/>
    </source>
</evidence>
<dbReference type="Pfam" id="PF11008">
    <property type="entry name" value="DUF2846"/>
    <property type="match status" value="1"/>
</dbReference>
<name>A0ABU9BQE0_9BURK</name>
<dbReference type="EMBL" id="JBBUTG010000009">
    <property type="protein sequence ID" value="MEK8032182.1"/>
    <property type="molecule type" value="Genomic_DNA"/>
</dbReference>